<dbReference type="SUPFAM" id="SSF55811">
    <property type="entry name" value="Nudix"/>
    <property type="match status" value="1"/>
</dbReference>
<evidence type="ECO:0000256" key="11">
    <source>
        <dbReference type="ARBA" id="ARBA00033056"/>
    </source>
</evidence>
<feature type="binding site" evidence="13">
    <location>
        <position position="279"/>
    </location>
    <ligand>
        <name>Mg(2+)</name>
        <dbReference type="ChEBI" id="CHEBI:18420"/>
        <label>1</label>
    </ligand>
</feature>
<feature type="binding site" evidence="13">
    <location>
        <position position="328"/>
    </location>
    <ligand>
        <name>Mg(2+)</name>
        <dbReference type="ChEBI" id="CHEBI:18420"/>
        <label>1</label>
    </ligand>
</feature>
<feature type="binding site" evidence="13">
    <location>
        <position position="259"/>
    </location>
    <ligand>
        <name>Mg(2+)</name>
        <dbReference type="ChEBI" id="CHEBI:18420"/>
        <label>1</label>
    </ligand>
</feature>
<evidence type="ECO:0000256" key="9">
    <source>
        <dbReference type="ARBA" id="ARBA00030162"/>
    </source>
</evidence>
<feature type="domain" description="Nudix hydrolase" evidence="15">
    <location>
        <begin position="217"/>
        <end position="357"/>
    </location>
</feature>
<dbReference type="GO" id="GO:0047631">
    <property type="term" value="F:ADP-ribose diphosphatase activity"/>
    <property type="evidence" value="ECO:0007669"/>
    <property type="project" value="UniProtKB-EC"/>
</dbReference>
<dbReference type="PANTHER" id="PTHR11839:SF5">
    <property type="entry name" value="ADP-RIBOSE PYROPHOSPHATASE"/>
    <property type="match status" value="1"/>
</dbReference>
<evidence type="ECO:0000256" key="8">
    <source>
        <dbReference type="ARBA" id="ARBA00025164"/>
    </source>
</evidence>
<comment type="caution">
    <text evidence="16">The sequence shown here is derived from an EMBL/GenBank/DDBJ whole genome shotgun (WGS) entry which is preliminary data.</text>
</comment>
<dbReference type="InterPro" id="IPR015797">
    <property type="entry name" value="NUDIX_hydrolase-like_dom_sf"/>
</dbReference>
<dbReference type="PROSITE" id="PS51462">
    <property type="entry name" value="NUDIX"/>
    <property type="match status" value="1"/>
</dbReference>
<dbReference type="EMBL" id="JAEKPD010000015">
    <property type="protein sequence ID" value="MBJ3764006.1"/>
    <property type="molecule type" value="Genomic_DNA"/>
</dbReference>
<dbReference type="NCBIfam" id="TIGR00052">
    <property type="entry name" value="nudix-type nucleoside diphosphatase, YffH/AdpP family"/>
    <property type="match status" value="1"/>
</dbReference>
<organism evidence="16 17">
    <name type="scientific">Palleronia pontilimi</name>
    <dbReference type="NCBI Taxonomy" id="1964209"/>
    <lineage>
        <taxon>Bacteria</taxon>
        <taxon>Pseudomonadati</taxon>
        <taxon>Pseudomonadota</taxon>
        <taxon>Alphaproteobacteria</taxon>
        <taxon>Rhodobacterales</taxon>
        <taxon>Roseobacteraceae</taxon>
        <taxon>Palleronia</taxon>
    </lineage>
</organism>
<dbReference type="EC" id="3.6.1.13" evidence="3"/>
<evidence type="ECO:0000256" key="3">
    <source>
        <dbReference type="ARBA" id="ARBA00012453"/>
    </source>
</evidence>
<keyword evidence="5 13" id="KW-0479">Metal-binding</keyword>
<dbReference type="GO" id="GO:0019693">
    <property type="term" value="P:ribose phosphate metabolic process"/>
    <property type="evidence" value="ECO:0007669"/>
    <property type="project" value="TreeGrafter"/>
</dbReference>
<feature type="binding site" evidence="13">
    <location>
        <position position="275"/>
    </location>
    <ligand>
        <name>Mg(2+)</name>
        <dbReference type="ChEBI" id="CHEBI:18420"/>
        <label>1</label>
    </ligand>
</feature>
<dbReference type="PROSITE" id="PS00893">
    <property type="entry name" value="NUDIX_BOX"/>
    <property type="match status" value="1"/>
</dbReference>
<dbReference type="GO" id="GO:0006753">
    <property type="term" value="P:nucleoside phosphate metabolic process"/>
    <property type="evidence" value="ECO:0007669"/>
    <property type="project" value="TreeGrafter"/>
</dbReference>
<evidence type="ECO:0000256" key="1">
    <source>
        <dbReference type="ARBA" id="ARBA00001946"/>
    </source>
</evidence>
<dbReference type="AlphaFoldDB" id="A0A934IJC7"/>
<dbReference type="InterPro" id="IPR004385">
    <property type="entry name" value="NDP_pyrophosphatase"/>
</dbReference>
<keyword evidence="17" id="KW-1185">Reference proteome</keyword>
<evidence type="ECO:0000313" key="16">
    <source>
        <dbReference type="EMBL" id="MBJ3764006.1"/>
    </source>
</evidence>
<dbReference type="Proteomes" id="UP000642488">
    <property type="component" value="Unassembled WGS sequence"/>
</dbReference>
<dbReference type="InterPro" id="IPR000086">
    <property type="entry name" value="NUDIX_hydrolase_dom"/>
</dbReference>
<evidence type="ECO:0000313" key="17">
    <source>
        <dbReference type="Proteomes" id="UP000642488"/>
    </source>
</evidence>
<dbReference type="GO" id="GO:0005829">
    <property type="term" value="C:cytosol"/>
    <property type="evidence" value="ECO:0007669"/>
    <property type="project" value="TreeGrafter"/>
</dbReference>
<feature type="short sequence motif" description="Nudix box" evidence="14">
    <location>
        <begin position="260"/>
        <end position="282"/>
    </location>
</feature>
<dbReference type="PANTHER" id="PTHR11839">
    <property type="entry name" value="UDP/ADP-SUGAR PYROPHOSPHATASE"/>
    <property type="match status" value="1"/>
</dbReference>
<evidence type="ECO:0000256" key="7">
    <source>
        <dbReference type="ARBA" id="ARBA00022842"/>
    </source>
</evidence>
<evidence type="ECO:0000256" key="13">
    <source>
        <dbReference type="PIRSR" id="PIRSR604385-2"/>
    </source>
</evidence>
<comment type="cofactor">
    <cofactor evidence="1 13">
        <name>Mg(2+)</name>
        <dbReference type="ChEBI" id="CHEBI:18420"/>
    </cofactor>
</comment>
<dbReference type="Pfam" id="PF00293">
    <property type="entry name" value="NUDIX"/>
    <property type="match status" value="1"/>
</dbReference>
<comment type="similarity">
    <text evidence="2">Belongs to the Nudix hydrolase family. NudF subfamily.</text>
</comment>
<dbReference type="Gene3D" id="3.90.79.10">
    <property type="entry name" value="Nucleoside Triphosphate Pyrophosphohydrolase"/>
    <property type="match status" value="1"/>
</dbReference>
<comment type="function">
    <text evidence="8">Acts on ADP-mannose and ADP-glucose as well as ADP-ribose. Prevents glycogen biosynthesis. The reaction catalyzed by this enzyme is a limiting step of the gluconeogenic process.</text>
</comment>
<dbReference type="Gene3D" id="3.10.490.10">
    <property type="entry name" value="Gamma-glutamyl cyclotransferase-like"/>
    <property type="match status" value="1"/>
</dbReference>
<name>A0A934IJC7_9RHOB</name>
<evidence type="ECO:0000256" key="2">
    <source>
        <dbReference type="ARBA" id="ARBA00007482"/>
    </source>
</evidence>
<dbReference type="GO" id="GO:0019144">
    <property type="term" value="F:ADP-sugar diphosphatase activity"/>
    <property type="evidence" value="ECO:0007669"/>
    <property type="project" value="TreeGrafter"/>
</dbReference>
<dbReference type="CDD" id="cd06661">
    <property type="entry name" value="GGCT_like"/>
    <property type="match status" value="1"/>
</dbReference>
<evidence type="ECO:0000256" key="4">
    <source>
        <dbReference type="ARBA" id="ARBA00013297"/>
    </source>
</evidence>
<dbReference type="InterPro" id="IPR009288">
    <property type="entry name" value="AIG2-like_dom"/>
</dbReference>
<evidence type="ECO:0000256" key="14">
    <source>
        <dbReference type="PIRSR" id="PIRSR604385-3"/>
    </source>
</evidence>
<evidence type="ECO:0000256" key="6">
    <source>
        <dbReference type="ARBA" id="ARBA00022801"/>
    </source>
</evidence>
<dbReference type="SUPFAM" id="SSF110857">
    <property type="entry name" value="Gamma-glutamyl cyclotransferase-like"/>
    <property type="match status" value="1"/>
</dbReference>
<dbReference type="InterPro" id="IPR036568">
    <property type="entry name" value="GGCT-like_sf"/>
</dbReference>
<sequence length="371" mass="41164">MTKLFLFGTLLDDDLRALVAGCDAPARPAILPGHNVFRAAGADFPALKPDPGGQAHGLVFEFDPDAMARLDYYEAGFGFRPARLRVELDGAATEAVVYRPMSGAEASDDPWSLADWQAKRAPLTRVAATEAMGYFGRIDGATLRARLPMIFVRAEARLRAQANPGPRTLRTDTHRDRVQVIDDRRPYTNFFRCDETDLRHPRFAGGLSETVTRAGFVMGDAVTVLPYDPRRDRVMLIEQFRFGPFARGDLYPWCLEPIAGRIDPGETPETAARREAREEADLELGDLLFIASHYPSPGAVSDYLYNYLGLCDLPDTAGGLGGNADEHEDIRAHVIPFARLMELVESGEVDQGPLVLSALWLDRERSRRRFA</sequence>
<dbReference type="Pfam" id="PF06094">
    <property type="entry name" value="GGACT"/>
    <property type="match status" value="1"/>
</dbReference>
<dbReference type="CDD" id="cd24155">
    <property type="entry name" value="NUDIX_ADPRase"/>
    <property type="match status" value="1"/>
</dbReference>
<evidence type="ECO:0000256" key="12">
    <source>
        <dbReference type="ARBA" id="ARBA00049546"/>
    </source>
</evidence>
<keyword evidence="7 13" id="KW-0460">Magnesium</keyword>
<keyword evidence="6" id="KW-0378">Hydrolase</keyword>
<reference evidence="16" key="1">
    <citation type="submission" date="2020-12" db="EMBL/GenBank/DDBJ databases">
        <title>Bacterial taxonomy.</title>
        <authorList>
            <person name="Pan X."/>
        </authorList>
    </citation>
    <scope>NUCLEOTIDE SEQUENCE</scope>
    <source>
        <strain evidence="16">KCTC 52957</strain>
    </source>
</reference>
<protein>
    <recommendedName>
        <fullName evidence="4">ADP-ribose pyrophosphatase</fullName>
        <ecNumber evidence="3">3.6.1.13</ecNumber>
    </recommendedName>
    <alternativeName>
        <fullName evidence="9">ADP-ribose diphosphatase</fullName>
    </alternativeName>
    <alternativeName>
        <fullName evidence="11">ADP-ribose phosphohydrolase</fullName>
    </alternativeName>
    <alternativeName>
        <fullName evidence="10">Adenosine diphosphoribose pyrophosphatase</fullName>
    </alternativeName>
</protein>
<evidence type="ECO:0000256" key="10">
    <source>
        <dbReference type="ARBA" id="ARBA00030308"/>
    </source>
</evidence>
<dbReference type="GO" id="GO:0046872">
    <property type="term" value="F:metal ion binding"/>
    <property type="evidence" value="ECO:0007669"/>
    <property type="project" value="UniProtKB-KW"/>
</dbReference>
<dbReference type="InterPro" id="IPR013024">
    <property type="entry name" value="GGCT-like"/>
</dbReference>
<evidence type="ECO:0000256" key="5">
    <source>
        <dbReference type="ARBA" id="ARBA00022723"/>
    </source>
</evidence>
<accession>A0A934IJC7</accession>
<comment type="catalytic activity">
    <reaction evidence="12">
        <text>ADP-D-ribose + H2O = D-ribose 5-phosphate + AMP + 2 H(+)</text>
        <dbReference type="Rhea" id="RHEA:10412"/>
        <dbReference type="ChEBI" id="CHEBI:15377"/>
        <dbReference type="ChEBI" id="CHEBI:15378"/>
        <dbReference type="ChEBI" id="CHEBI:57967"/>
        <dbReference type="ChEBI" id="CHEBI:78346"/>
        <dbReference type="ChEBI" id="CHEBI:456215"/>
        <dbReference type="EC" id="3.6.1.13"/>
    </reaction>
</comment>
<proteinExistence type="inferred from homology"/>
<gene>
    <name evidence="16" type="ORF">ILP92_14740</name>
</gene>
<dbReference type="InterPro" id="IPR020084">
    <property type="entry name" value="NUDIX_hydrolase_CS"/>
</dbReference>
<evidence type="ECO:0000259" key="15">
    <source>
        <dbReference type="PROSITE" id="PS51462"/>
    </source>
</evidence>
<dbReference type="RefSeq" id="WP_198917177.1">
    <property type="nucleotide sequence ID" value="NZ_JAEKPD010000015.1"/>
</dbReference>